<accession>A0A554XIT4</accession>
<sequence>MTRLNIVLLVALLVSCFALVTLQHEWRRLYVANERVRNLAAQLAAEHDRLLAQQRALAAPARVQQLAQRQLQMRPADPAITEYVALAQGTTSAGGAR</sequence>
<comment type="subunit">
    <text evidence="8">Part of a complex composed of FtsB, FtsL and FtsQ.</text>
</comment>
<dbReference type="EMBL" id="VJON01000005">
    <property type="protein sequence ID" value="TSE35737.1"/>
    <property type="molecule type" value="Genomic_DNA"/>
</dbReference>
<evidence type="ECO:0000313" key="10">
    <source>
        <dbReference type="EMBL" id="TSE35737.1"/>
    </source>
</evidence>
<dbReference type="OrthoDB" id="5298556at2"/>
<evidence type="ECO:0000256" key="7">
    <source>
        <dbReference type="ARBA" id="ARBA00023306"/>
    </source>
</evidence>
<dbReference type="HAMAP" id="MF_00910">
    <property type="entry name" value="FtsL"/>
    <property type="match status" value="1"/>
</dbReference>
<comment type="similarity">
    <text evidence="8">Belongs to the FtsL family.</text>
</comment>
<dbReference type="PANTHER" id="PTHR37479:SF1">
    <property type="entry name" value="CELL DIVISION PROTEIN FTSL"/>
    <property type="match status" value="1"/>
</dbReference>
<comment type="function">
    <text evidence="8">Essential cell division protein. May link together the upstream cell division proteins, which are predominantly cytoplasmic, with the downstream cell division proteins, which are predominantly periplasmic.</text>
</comment>
<keyword evidence="5 8" id="KW-1133">Transmembrane helix</keyword>
<dbReference type="PANTHER" id="PTHR37479">
    <property type="entry name" value="CELL DIVISION PROTEIN FTSL"/>
    <property type="match status" value="1"/>
</dbReference>
<dbReference type="AlphaFoldDB" id="A0A554XIT4"/>
<evidence type="ECO:0000256" key="2">
    <source>
        <dbReference type="ARBA" id="ARBA00022475"/>
    </source>
</evidence>
<proteinExistence type="inferred from homology"/>
<organism evidence="10 11">
    <name type="scientific">Tepidimonas charontis</name>
    <dbReference type="NCBI Taxonomy" id="2267262"/>
    <lineage>
        <taxon>Bacteria</taxon>
        <taxon>Pseudomonadati</taxon>
        <taxon>Pseudomonadota</taxon>
        <taxon>Betaproteobacteria</taxon>
        <taxon>Burkholderiales</taxon>
        <taxon>Tepidimonas</taxon>
    </lineage>
</organism>
<dbReference type="Proteomes" id="UP000318294">
    <property type="component" value="Unassembled WGS sequence"/>
</dbReference>
<evidence type="ECO:0000256" key="1">
    <source>
        <dbReference type="ARBA" id="ARBA00004401"/>
    </source>
</evidence>
<dbReference type="PROSITE" id="PS51257">
    <property type="entry name" value="PROKAR_LIPOPROTEIN"/>
    <property type="match status" value="1"/>
</dbReference>
<dbReference type="GO" id="GO:0005886">
    <property type="term" value="C:plasma membrane"/>
    <property type="evidence" value="ECO:0007669"/>
    <property type="project" value="UniProtKB-SubCell"/>
</dbReference>
<evidence type="ECO:0000256" key="4">
    <source>
        <dbReference type="ARBA" id="ARBA00022692"/>
    </source>
</evidence>
<dbReference type="RefSeq" id="WP_144327540.1">
    <property type="nucleotide sequence ID" value="NZ_VJON01000005.1"/>
</dbReference>
<evidence type="ECO:0000256" key="3">
    <source>
        <dbReference type="ARBA" id="ARBA00022618"/>
    </source>
</evidence>
<dbReference type="Pfam" id="PF04999">
    <property type="entry name" value="FtsL"/>
    <property type="match status" value="1"/>
</dbReference>
<keyword evidence="11" id="KW-1185">Reference proteome</keyword>
<dbReference type="InterPro" id="IPR011922">
    <property type="entry name" value="Cell_div_FtsL"/>
</dbReference>
<evidence type="ECO:0000256" key="6">
    <source>
        <dbReference type="ARBA" id="ARBA00023136"/>
    </source>
</evidence>
<protein>
    <recommendedName>
        <fullName evidence="8 9">Cell division protein FtsL</fullName>
    </recommendedName>
</protein>
<comment type="caution">
    <text evidence="10">The sequence shown here is derived from an EMBL/GenBank/DDBJ whole genome shotgun (WGS) entry which is preliminary data.</text>
</comment>
<keyword evidence="4 8" id="KW-0812">Transmembrane</keyword>
<evidence type="ECO:0000256" key="8">
    <source>
        <dbReference type="HAMAP-Rule" id="MF_00910"/>
    </source>
</evidence>
<keyword evidence="8" id="KW-0997">Cell inner membrane</keyword>
<gene>
    <name evidence="8 10" type="primary">ftsL</name>
    <name evidence="10" type="ORF">Tchar_00520</name>
</gene>
<keyword evidence="6 8" id="KW-0472">Membrane</keyword>
<dbReference type="NCBIfam" id="TIGR02209">
    <property type="entry name" value="ftsL_broad"/>
    <property type="match status" value="1"/>
</dbReference>
<keyword evidence="7 8" id="KW-0131">Cell cycle</keyword>
<name>A0A554XIT4_9BURK</name>
<evidence type="ECO:0000256" key="9">
    <source>
        <dbReference type="NCBIfam" id="TIGR02209"/>
    </source>
</evidence>
<evidence type="ECO:0000256" key="5">
    <source>
        <dbReference type="ARBA" id="ARBA00022989"/>
    </source>
</evidence>
<evidence type="ECO:0000313" key="11">
    <source>
        <dbReference type="Proteomes" id="UP000318294"/>
    </source>
</evidence>
<keyword evidence="3 8" id="KW-0132">Cell division</keyword>
<reference evidence="10 11" key="1">
    <citation type="submission" date="2019-07" db="EMBL/GenBank/DDBJ databases">
        <title>Tepidimonas charontis SPSP-6 draft genome.</title>
        <authorList>
            <person name="Da Costa M.S."/>
            <person name="Froufe H.J.C."/>
            <person name="Egas C."/>
            <person name="Albuquerque L."/>
        </authorList>
    </citation>
    <scope>NUCLEOTIDE SEQUENCE [LARGE SCALE GENOMIC DNA]</scope>
    <source>
        <strain evidence="10 11">SPSP-6</strain>
    </source>
</reference>
<dbReference type="GO" id="GO:0032153">
    <property type="term" value="C:cell division site"/>
    <property type="evidence" value="ECO:0007669"/>
    <property type="project" value="UniProtKB-UniRule"/>
</dbReference>
<dbReference type="GO" id="GO:0043093">
    <property type="term" value="P:FtsZ-dependent cytokinesis"/>
    <property type="evidence" value="ECO:0007669"/>
    <property type="project" value="UniProtKB-UniRule"/>
</dbReference>
<comment type="subcellular location">
    <subcellularLocation>
        <location evidence="8">Cell inner membrane</location>
        <topology evidence="8">Single-pass type II membrane protein</topology>
    </subcellularLocation>
    <subcellularLocation>
        <location evidence="1">Cell membrane</location>
        <topology evidence="1">Single-pass type II membrane protein</topology>
    </subcellularLocation>
    <text evidence="8">Localizes to the division septum where it forms a ring structure.</text>
</comment>
<keyword evidence="2 8" id="KW-1003">Cell membrane</keyword>